<accession>A0A7W6LWE8</accession>
<dbReference type="RefSeq" id="WP_246428472.1">
    <property type="nucleotide sequence ID" value="NZ_JACIEU010000046.1"/>
</dbReference>
<comment type="caution">
    <text evidence="1">The sequence shown here is derived from an EMBL/GenBank/DDBJ whole genome shotgun (WGS) entry which is preliminary data.</text>
</comment>
<evidence type="ECO:0000313" key="2">
    <source>
        <dbReference type="Proteomes" id="UP000590524"/>
    </source>
</evidence>
<organism evidence="1 2">
    <name type="scientific">Sphingobium scionense</name>
    <dbReference type="NCBI Taxonomy" id="1404341"/>
    <lineage>
        <taxon>Bacteria</taxon>
        <taxon>Pseudomonadati</taxon>
        <taxon>Pseudomonadota</taxon>
        <taxon>Alphaproteobacteria</taxon>
        <taxon>Sphingomonadales</taxon>
        <taxon>Sphingomonadaceae</taxon>
        <taxon>Sphingobium</taxon>
    </lineage>
</organism>
<proteinExistence type="predicted"/>
<protein>
    <submittedName>
        <fullName evidence="1">Uncharacterized protein</fullName>
    </submittedName>
</protein>
<reference evidence="1 2" key="1">
    <citation type="submission" date="2020-08" db="EMBL/GenBank/DDBJ databases">
        <title>Genomic Encyclopedia of Type Strains, Phase IV (KMG-IV): sequencing the most valuable type-strain genomes for metagenomic binning, comparative biology and taxonomic classification.</title>
        <authorList>
            <person name="Goeker M."/>
        </authorList>
    </citation>
    <scope>NUCLEOTIDE SEQUENCE [LARGE SCALE GENOMIC DNA]</scope>
    <source>
        <strain evidence="1 2">DSM 19371</strain>
    </source>
</reference>
<dbReference type="EMBL" id="JACIEU010000046">
    <property type="protein sequence ID" value="MBB4151729.1"/>
    <property type="molecule type" value="Genomic_DNA"/>
</dbReference>
<sequence>MPKANYMIEFSNTPQPLSEPGNASAEDGLVILDGPNGVAITMTADAARKTGDSLISAAEIAERQADNMA</sequence>
<evidence type="ECO:0000313" key="1">
    <source>
        <dbReference type="EMBL" id="MBB4151729.1"/>
    </source>
</evidence>
<keyword evidence="2" id="KW-1185">Reference proteome</keyword>
<name>A0A7W6LWE8_9SPHN</name>
<dbReference type="Proteomes" id="UP000590524">
    <property type="component" value="Unassembled WGS sequence"/>
</dbReference>
<gene>
    <name evidence="1" type="ORF">GGQ90_005543</name>
</gene>
<dbReference type="AlphaFoldDB" id="A0A7W6LWE8"/>